<dbReference type="Pfam" id="PF00534">
    <property type="entry name" value="Glycos_transf_1"/>
    <property type="match status" value="1"/>
</dbReference>
<organism evidence="3 4">
    <name type="scientific">Sphaerotilus montanus</name>
    <dbReference type="NCBI Taxonomy" id="522889"/>
    <lineage>
        <taxon>Bacteria</taxon>
        <taxon>Pseudomonadati</taxon>
        <taxon>Pseudomonadota</taxon>
        <taxon>Betaproteobacteria</taxon>
        <taxon>Burkholderiales</taxon>
        <taxon>Sphaerotilaceae</taxon>
        <taxon>Sphaerotilus</taxon>
    </lineage>
</organism>
<comment type="caution">
    <text evidence="3">The sequence shown here is derived from an EMBL/GenBank/DDBJ whole genome shotgun (WGS) entry which is preliminary data.</text>
</comment>
<protein>
    <submittedName>
        <fullName evidence="3">Glycosyltransferase involved in cell wall biosynthesis</fullName>
    </submittedName>
</protein>
<evidence type="ECO:0000313" key="3">
    <source>
        <dbReference type="EMBL" id="NYG33934.1"/>
    </source>
</evidence>
<dbReference type="GO" id="GO:0016757">
    <property type="term" value="F:glycosyltransferase activity"/>
    <property type="evidence" value="ECO:0007669"/>
    <property type="project" value="InterPro"/>
</dbReference>
<dbReference type="Proteomes" id="UP000518288">
    <property type="component" value="Unassembled WGS sequence"/>
</dbReference>
<dbReference type="RefSeq" id="WP_179634635.1">
    <property type="nucleotide sequence ID" value="NZ_JACCFH010000001.1"/>
</dbReference>
<dbReference type="CDD" id="cd03801">
    <property type="entry name" value="GT4_PimA-like"/>
    <property type="match status" value="1"/>
</dbReference>
<dbReference type="AlphaFoldDB" id="A0A7Y9R090"/>
<dbReference type="InterPro" id="IPR050194">
    <property type="entry name" value="Glycosyltransferase_grp1"/>
</dbReference>
<accession>A0A7Y9R090</accession>
<feature type="domain" description="Glycosyl transferase family 1" evidence="1">
    <location>
        <begin position="188"/>
        <end position="344"/>
    </location>
</feature>
<evidence type="ECO:0000259" key="2">
    <source>
        <dbReference type="Pfam" id="PF13439"/>
    </source>
</evidence>
<proteinExistence type="predicted"/>
<dbReference type="InterPro" id="IPR028098">
    <property type="entry name" value="Glyco_trans_4-like_N"/>
</dbReference>
<evidence type="ECO:0000313" key="4">
    <source>
        <dbReference type="Proteomes" id="UP000518288"/>
    </source>
</evidence>
<feature type="domain" description="Glycosyltransferase subfamily 4-like N-terminal" evidence="2">
    <location>
        <begin position="14"/>
        <end position="173"/>
    </location>
</feature>
<gene>
    <name evidence="3" type="ORF">BDD16_002920</name>
</gene>
<name>A0A7Y9R090_9BURK</name>
<dbReference type="Pfam" id="PF13439">
    <property type="entry name" value="Glyco_transf_4"/>
    <property type="match status" value="1"/>
</dbReference>
<reference evidence="3 4" key="1">
    <citation type="submission" date="2020-07" db="EMBL/GenBank/DDBJ databases">
        <title>Genomic Encyclopedia of Archaeal and Bacterial Type Strains, Phase II (KMG-II): from individual species to whole genera.</title>
        <authorList>
            <person name="Goeker M."/>
        </authorList>
    </citation>
    <scope>NUCLEOTIDE SEQUENCE [LARGE SCALE GENOMIC DNA]</scope>
    <source>
        <strain evidence="3 4">DSM 21226</strain>
    </source>
</reference>
<sequence length="366" mass="40037">MKVVFLAQGAFSSIGGIQRFNTRLIQSLSQISCDDVECEVEVMIRSDSTRDLPNNMPGVVMESFSGAAAGFAWRSLLSAVRAQRIILGHINFLPLAVLFRLLNPRASVYMIAHGIEVWGGAEFRAYRWWEPLALRKCVDHILSVSEFTAKKIVDHTGYKAEKIINFPNVIDVDVSDVPVDAAVRSSATILTVTRLSGSERKKNVNIVISAIAELKKIGIVATLHVVGDGELLGELKALAADLAVDTQVVFHGKVSDDQLNLLYRSASIFVLPSEKEGFGIVYLEAWKNGLPVIAAKATAIPEVVDDGVDGLVIYPVEPAVLCRALAKLIDDPVLARKMVENGRRKISDKFNHPAFVRRLKAALKVL</sequence>
<dbReference type="InterPro" id="IPR001296">
    <property type="entry name" value="Glyco_trans_1"/>
</dbReference>
<dbReference type="SUPFAM" id="SSF53756">
    <property type="entry name" value="UDP-Glycosyltransferase/glycogen phosphorylase"/>
    <property type="match status" value="1"/>
</dbReference>
<dbReference type="PANTHER" id="PTHR45947">
    <property type="entry name" value="SULFOQUINOVOSYL TRANSFERASE SQD2"/>
    <property type="match status" value="1"/>
</dbReference>
<keyword evidence="4" id="KW-1185">Reference proteome</keyword>
<keyword evidence="3" id="KW-0808">Transferase</keyword>
<evidence type="ECO:0000259" key="1">
    <source>
        <dbReference type="Pfam" id="PF00534"/>
    </source>
</evidence>
<dbReference type="Gene3D" id="3.40.50.2000">
    <property type="entry name" value="Glycogen Phosphorylase B"/>
    <property type="match status" value="2"/>
</dbReference>
<dbReference type="PANTHER" id="PTHR45947:SF3">
    <property type="entry name" value="SULFOQUINOVOSYL TRANSFERASE SQD2"/>
    <property type="match status" value="1"/>
</dbReference>
<dbReference type="EMBL" id="JACCFH010000001">
    <property type="protein sequence ID" value="NYG33934.1"/>
    <property type="molecule type" value="Genomic_DNA"/>
</dbReference>